<evidence type="ECO:0000313" key="2">
    <source>
        <dbReference type="EMBL" id="KAJ8065055.1"/>
    </source>
</evidence>
<gene>
    <name evidence="2" type="ORF">OCU04_005768</name>
</gene>
<protein>
    <recommendedName>
        <fullName evidence="1">2EXR domain-containing protein</fullName>
    </recommendedName>
</protein>
<dbReference type="PANTHER" id="PTHR35910:SF1">
    <property type="entry name" value="2EXR DOMAIN-CONTAINING PROTEIN"/>
    <property type="match status" value="1"/>
</dbReference>
<proteinExistence type="predicted"/>
<dbReference type="PANTHER" id="PTHR35910">
    <property type="entry name" value="2EXR DOMAIN-CONTAINING PROTEIN"/>
    <property type="match status" value="1"/>
</dbReference>
<dbReference type="InterPro" id="IPR045518">
    <property type="entry name" value="2EXR"/>
</dbReference>
<name>A0A9X0DJV6_9HELO</name>
<evidence type="ECO:0000259" key="1">
    <source>
        <dbReference type="Pfam" id="PF20150"/>
    </source>
</evidence>
<dbReference type="EMBL" id="JAPEIS010000006">
    <property type="protein sequence ID" value="KAJ8065055.1"/>
    <property type="molecule type" value="Genomic_DNA"/>
</dbReference>
<reference evidence="2" key="1">
    <citation type="submission" date="2022-11" db="EMBL/GenBank/DDBJ databases">
        <title>Genome Resource of Sclerotinia nivalis Strain SnTB1, a Plant Pathogen Isolated from American Ginseng.</title>
        <authorList>
            <person name="Fan S."/>
        </authorList>
    </citation>
    <scope>NUCLEOTIDE SEQUENCE</scope>
    <source>
        <strain evidence="2">SnTB1</strain>
    </source>
</reference>
<accession>A0A9X0DJV6</accession>
<dbReference type="AlphaFoldDB" id="A0A9X0DJV6"/>
<keyword evidence="3" id="KW-1185">Reference proteome</keyword>
<feature type="domain" description="2EXR" evidence="1">
    <location>
        <begin position="34"/>
        <end position="138"/>
    </location>
</feature>
<comment type="caution">
    <text evidence="2">The sequence shown here is derived from an EMBL/GenBank/DDBJ whole genome shotgun (WGS) entry which is preliminary data.</text>
</comment>
<evidence type="ECO:0000313" key="3">
    <source>
        <dbReference type="Proteomes" id="UP001152300"/>
    </source>
</evidence>
<organism evidence="2 3">
    <name type="scientific">Sclerotinia nivalis</name>
    <dbReference type="NCBI Taxonomy" id="352851"/>
    <lineage>
        <taxon>Eukaryota</taxon>
        <taxon>Fungi</taxon>
        <taxon>Dikarya</taxon>
        <taxon>Ascomycota</taxon>
        <taxon>Pezizomycotina</taxon>
        <taxon>Leotiomycetes</taxon>
        <taxon>Helotiales</taxon>
        <taxon>Sclerotiniaceae</taxon>
        <taxon>Sclerotinia</taxon>
    </lineage>
</organism>
<dbReference type="Proteomes" id="UP001152300">
    <property type="component" value="Unassembled WGS sequence"/>
</dbReference>
<dbReference type="OrthoDB" id="3546385at2759"/>
<sequence>MSQPCQHLLEYNVKSTELSTYIRPRRPTNQKAQFHQFAKLAPELQRMIFKESLPEGRIVSLKAVEILVDTPDKWTREWYSTEISGGKYKSAKIVVSTTLPALLHVNSMAREIARKEYKLEFSHCLPHPVYFNFDTDTLYIQSDRAVRLFHGTAQRLKRFPIPLSRGLDIAKMQEKLKYLMLGEPCLFKTTTEMIACLENLEVLELKEGCFRKEQKVMILNNRWNDRWGEDFPYECVELSDKEMGYKLEDMKVC</sequence>
<dbReference type="Pfam" id="PF20150">
    <property type="entry name" value="2EXR"/>
    <property type="match status" value="1"/>
</dbReference>